<feature type="transmembrane region" description="Helical" evidence="5">
    <location>
        <begin position="299"/>
        <end position="321"/>
    </location>
</feature>
<dbReference type="GO" id="GO:0045332">
    <property type="term" value="P:phospholipid translocation"/>
    <property type="evidence" value="ECO:0007669"/>
    <property type="project" value="TreeGrafter"/>
</dbReference>
<reference evidence="6 7" key="1">
    <citation type="journal article" date="2021" name="Sci. Rep.">
        <title>The genome of the diatom Chaetoceros tenuissimus carries an ancient integrated fragment of an extant virus.</title>
        <authorList>
            <person name="Hongo Y."/>
            <person name="Kimura K."/>
            <person name="Takaki Y."/>
            <person name="Yoshida Y."/>
            <person name="Baba S."/>
            <person name="Kobayashi G."/>
            <person name="Nagasaki K."/>
            <person name="Hano T."/>
            <person name="Tomaru Y."/>
        </authorList>
    </citation>
    <scope>NUCLEOTIDE SEQUENCE [LARGE SCALE GENOMIC DNA]</scope>
    <source>
        <strain evidence="6 7">NIES-3715</strain>
    </source>
</reference>
<evidence type="ECO:0000256" key="5">
    <source>
        <dbReference type="SAM" id="Phobius"/>
    </source>
</evidence>
<dbReference type="GO" id="GO:0042147">
    <property type="term" value="P:retrograde transport, endosome to Golgi"/>
    <property type="evidence" value="ECO:0007669"/>
    <property type="project" value="TreeGrafter"/>
</dbReference>
<evidence type="ECO:0000256" key="3">
    <source>
        <dbReference type="ARBA" id="ARBA00022989"/>
    </source>
</evidence>
<name>A0AAD3HCY8_9STRA</name>
<dbReference type="GO" id="GO:0005802">
    <property type="term" value="C:trans-Golgi network"/>
    <property type="evidence" value="ECO:0007669"/>
    <property type="project" value="TreeGrafter"/>
</dbReference>
<dbReference type="Pfam" id="PF04193">
    <property type="entry name" value="PQ-loop"/>
    <property type="match status" value="1"/>
</dbReference>
<comment type="caution">
    <text evidence="6">The sequence shown here is derived from an EMBL/GenBank/DDBJ whole genome shotgun (WGS) entry which is preliminary data.</text>
</comment>
<dbReference type="AlphaFoldDB" id="A0AAD3HCY8"/>
<organism evidence="6 7">
    <name type="scientific">Chaetoceros tenuissimus</name>
    <dbReference type="NCBI Taxonomy" id="426638"/>
    <lineage>
        <taxon>Eukaryota</taxon>
        <taxon>Sar</taxon>
        <taxon>Stramenopiles</taxon>
        <taxon>Ochrophyta</taxon>
        <taxon>Bacillariophyta</taxon>
        <taxon>Coscinodiscophyceae</taxon>
        <taxon>Chaetocerotophycidae</taxon>
        <taxon>Chaetocerotales</taxon>
        <taxon>Chaetocerotaceae</taxon>
        <taxon>Chaetoceros</taxon>
    </lineage>
</organism>
<dbReference type="SMART" id="SM00679">
    <property type="entry name" value="CTNS"/>
    <property type="match status" value="1"/>
</dbReference>
<dbReference type="InterPro" id="IPR052241">
    <property type="entry name" value="SLC66/Scramblase_ANY1"/>
</dbReference>
<keyword evidence="2 5" id="KW-0812">Transmembrane</keyword>
<dbReference type="PANTHER" id="PTHR14856:SF9">
    <property type="entry name" value="PQ-LOOP REPEAT-CONTAINING PROTEIN 1"/>
    <property type="match status" value="1"/>
</dbReference>
<dbReference type="EMBL" id="BLLK01000062">
    <property type="protein sequence ID" value="GFH59267.1"/>
    <property type="molecule type" value="Genomic_DNA"/>
</dbReference>
<keyword evidence="4 5" id="KW-0472">Membrane</keyword>
<accession>A0AAD3HCY8</accession>
<dbReference type="Proteomes" id="UP001054902">
    <property type="component" value="Unassembled WGS sequence"/>
</dbReference>
<comment type="subcellular location">
    <subcellularLocation>
        <location evidence="1">Membrane</location>
        <topology evidence="1">Multi-pass membrane protein</topology>
    </subcellularLocation>
</comment>
<feature type="transmembrane region" description="Helical" evidence="5">
    <location>
        <begin position="127"/>
        <end position="145"/>
    </location>
</feature>
<dbReference type="Gene3D" id="1.20.1280.290">
    <property type="match status" value="1"/>
</dbReference>
<feature type="transmembrane region" description="Helical" evidence="5">
    <location>
        <begin position="84"/>
        <end position="107"/>
    </location>
</feature>
<keyword evidence="3 5" id="KW-1133">Transmembrane helix</keyword>
<evidence type="ECO:0000256" key="1">
    <source>
        <dbReference type="ARBA" id="ARBA00004141"/>
    </source>
</evidence>
<feature type="transmembrane region" description="Helical" evidence="5">
    <location>
        <begin position="260"/>
        <end position="279"/>
    </location>
</feature>
<evidence type="ECO:0000313" key="7">
    <source>
        <dbReference type="Proteomes" id="UP001054902"/>
    </source>
</evidence>
<feature type="transmembrane region" description="Helical" evidence="5">
    <location>
        <begin position="226"/>
        <end position="248"/>
    </location>
</feature>
<evidence type="ECO:0000256" key="2">
    <source>
        <dbReference type="ARBA" id="ARBA00022692"/>
    </source>
</evidence>
<dbReference type="GO" id="GO:0016020">
    <property type="term" value="C:membrane"/>
    <property type="evidence" value="ECO:0007669"/>
    <property type="project" value="UniProtKB-SubCell"/>
</dbReference>
<protein>
    <submittedName>
        <fullName evidence="6">Uncharacterized protein</fullName>
    </submittedName>
</protein>
<dbReference type="InterPro" id="IPR006603">
    <property type="entry name" value="PQ-loop_rpt"/>
</dbReference>
<evidence type="ECO:0000313" key="6">
    <source>
        <dbReference type="EMBL" id="GFH59267.1"/>
    </source>
</evidence>
<dbReference type="PANTHER" id="PTHR14856">
    <property type="entry name" value="PQ-LOOP REPEAT-CONTAINING PROTEIN 1-LIKE PROTEIN"/>
    <property type="match status" value="1"/>
</dbReference>
<evidence type="ECO:0000256" key="4">
    <source>
        <dbReference type="ARBA" id="ARBA00023136"/>
    </source>
</evidence>
<keyword evidence="7" id="KW-1185">Reference proteome</keyword>
<gene>
    <name evidence="6" type="ORF">CTEN210_15743</name>
</gene>
<sequence>MAFSSVILKTFSNYSRQLAFAVAPIPAYLPQYYALCSSSNDPILERHVKQKRGLSSTSPEKNHDSPHFVKTHQITESGFSSTSIMILLMSHIFRLQYFLGSVIINIYGSLTEEDGEGKGDPVHFDLVTQSIVMVAMQILLLSAVTRRRRMAHKSKTDDDDEFMVGAVSPSNRESSISQRPFVWIIHPKGHWKWDTIHQYMEFIIAVTVVTYIFFRHWIYPQDFLEYIATIKVISILLESCLALPQIILNYKRKSTEGLSLVMVLGWVVGDFMKMIYFTLELSASKHEVARKIETNEGSDMTVFIFGCVFAMIMDVIVGLQVTKYYPSHDMLSLKAKIRSCWRQFEIRVLQIDYNKIPHAKQRGSMDGNDLT</sequence>
<dbReference type="GO" id="GO:0005829">
    <property type="term" value="C:cytosol"/>
    <property type="evidence" value="ECO:0007669"/>
    <property type="project" value="GOC"/>
</dbReference>
<dbReference type="GO" id="GO:0005768">
    <property type="term" value="C:endosome"/>
    <property type="evidence" value="ECO:0007669"/>
    <property type="project" value="TreeGrafter"/>
</dbReference>
<feature type="transmembrane region" description="Helical" evidence="5">
    <location>
        <begin position="196"/>
        <end position="214"/>
    </location>
</feature>
<proteinExistence type="predicted"/>